<dbReference type="PIRSF" id="PIRSF000194">
    <property type="entry name" value="DHFR"/>
    <property type="match status" value="1"/>
</dbReference>
<evidence type="ECO:0000313" key="11">
    <source>
        <dbReference type="Proteomes" id="UP001597296"/>
    </source>
</evidence>
<comment type="caution">
    <text evidence="10">The sequence shown here is derived from an EMBL/GenBank/DDBJ whole genome shotgun (WGS) entry which is preliminary data.</text>
</comment>
<dbReference type="SUPFAM" id="SSF53597">
    <property type="entry name" value="Dihydrofolate reductase-like"/>
    <property type="match status" value="1"/>
</dbReference>
<comment type="pathway">
    <text evidence="1 8">Cofactor biosynthesis; tetrahydrofolate biosynthesis; 5,6,7,8-tetrahydrofolate from 7,8-dihydrofolate: step 1/1.</text>
</comment>
<dbReference type="PRINTS" id="PR00070">
    <property type="entry name" value="DHFR"/>
</dbReference>
<dbReference type="CDD" id="cd00209">
    <property type="entry name" value="DHFR"/>
    <property type="match status" value="1"/>
</dbReference>
<dbReference type="Pfam" id="PF00186">
    <property type="entry name" value="DHFR_1"/>
    <property type="match status" value="1"/>
</dbReference>
<comment type="similarity">
    <text evidence="2 8">Belongs to the dihydrofolate reductase family.</text>
</comment>
<dbReference type="PANTHER" id="PTHR48069">
    <property type="entry name" value="DIHYDROFOLATE REDUCTASE"/>
    <property type="match status" value="1"/>
</dbReference>
<keyword evidence="5 8" id="KW-0521">NADP</keyword>
<evidence type="ECO:0000256" key="4">
    <source>
        <dbReference type="ARBA" id="ARBA00022563"/>
    </source>
</evidence>
<sequence>MSVALIVAVAANGMIGRDNALPWHIPADLKWFKRQTLGKPVIMGRRTWDSLGRPLPGRTNIVLTRQPGWSAEGALVAASLDAALALAEQAAPGAEAMVIGGATLYAEALPCAGRIYLTEIGSAYDGDTSFPPFDRTAWREVSREPQAGDPPFAFVVLERVAPPQPAC</sequence>
<evidence type="ECO:0000256" key="1">
    <source>
        <dbReference type="ARBA" id="ARBA00004903"/>
    </source>
</evidence>
<comment type="function">
    <text evidence="7 8">Key enzyme in folate metabolism. Catalyzes an essential reaction for de novo glycine and purine synthesis, and for DNA precursor synthesis.</text>
</comment>
<evidence type="ECO:0000256" key="6">
    <source>
        <dbReference type="ARBA" id="ARBA00023002"/>
    </source>
</evidence>
<name>A0ABW5C799_9PROT</name>
<dbReference type="Gene3D" id="3.40.430.10">
    <property type="entry name" value="Dihydrofolate Reductase, subunit A"/>
    <property type="match status" value="1"/>
</dbReference>
<proteinExistence type="inferred from homology"/>
<keyword evidence="4 8" id="KW-0554">One-carbon metabolism</keyword>
<gene>
    <name evidence="10" type="ORF">ACFSNB_04320</name>
</gene>
<dbReference type="RefSeq" id="WP_377314808.1">
    <property type="nucleotide sequence ID" value="NZ_JBHUIY010000005.1"/>
</dbReference>
<keyword evidence="11" id="KW-1185">Reference proteome</keyword>
<comment type="catalytic activity">
    <reaction evidence="8">
        <text>(6S)-5,6,7,8-tetrahydrofolate + NADP(+) = 7,8-dihydrofolate + NADPH + H(+)</text>
        <dbReference type="Rhea" id="RHEA:15009"/>
        <dbReference type="ChEBI" id="CHEBI:15378"/>
        <dbReference type="ChEBI" id="CHEBI:57451"/>
        <dbReference type="ChEBI" id="CHEBI:57453"/>
        <dbReference type="ChEBI" id="CHEBI:57783"/>
        <dbReference type="ChEBI" id="CHEBI:58349"/>
        <dbReference type="EC" id="1.5.1.3"/>
    </reaction>
</comment>
<protein>
    <recommendedName>
        <fullName evidence="3 8">Dihydrofolate reductase</fullName>
        <ecNumber evidence="3 8">1.5.1.3</ecNumber>
    </recommendedName>
</protein>
<dbReference type="InterPro" id="IPR012259">
    <property type="entry name" value="DHFR"/>
</dbReference>
<dbReference type="PANTHER" id="PTHR48069:SF3">
    <property type="entry name" value="DIHYDROFOLATE REDUCTASE"/>
    <property type="match status" value="1"/>
</dbReference>
<dbReference type="InterPro" id="IPR024072">
    <property type="entry name" value="DHFR-like_dom_sf"/>
</dbReference>
<organism evidence="10 11">
    <name type="scientific">Phaeospirillum tilakii</name>
    <dbReference type="NCBI Taxonomy" id="741673"/>
    <lineage>
        <taxon>Bacteria</taxon>
        <taxon>Pseudomonadati</taxon>
        <taxon>Pseudomonadota</taxon>
        <taxon>Alphaproteobacteria</taxon>
        <taxon>Rhodospirillales</taxon>
        <taxon>Rhodospirillaceae</taxon>
        <taxon>Phaeospirillum</taxon>
    </lineage>
</organism>
<dbReference type="EC" id="1.5.1.3" evidence="3 8"/>
<dbReference type="InterPro" id="IPR001796">
    <property type="entry name" value="DHFR_dom"/>
</dbReference>
<evidence type="ECO:0000256" key="2">
    <source>
        <dbReference type="ARBA" id="ARBA00009539"/>
    </source>
</evidence>
<evidence type="ECO:0000256" key="8">
    <source>
        <dbReference type="PIRNR" id="PIRNR000194"/>
    </source>
</evidence>
<dbReference type="GO" id="GO:0004146">
    <property type="term" value="F:dihydrofolate reductase activity"/>
    <property type="evidence" value="ECO:0007669"/>
    <property type="project" value="UniProtKB-EC"/>
</dbReference>
<keyword evidence="6 8" id="KW-0560">Oxidoreductase</keyword>
<accession>A0ABW5C799</accession>
<evidence type="ECO:0000256" key="7">
    <source>
        <dbReference type="ARBA" id="ARBA00025067"/>
    </source>
</evidence>
<evidence type="ECO:0000313" key="10">
    <source>
        <dbReference type="EMBL" id="MFD2233025.1"/>
    </source>
</evidence>
<reference evidence="11" key="1">
    <citation type="journal article" date="2019" name="Int. J. Syst. Evol. Microbiol.">
        <title>The Global Catalogue of Microorganisms (GCM) 10K type strain sequencing project: providing services to taxonomists for standard genome sequencing and annotation.</title>
        <authorList>
            <consortium name="The Broad Institute Genomics Platform"/>
            <consortium name="The Broad Institute Genome Sequencing Center for Infectious Disease"/>
            <person name="Wu L."/>
            <person name="Ma J."/>
        </authorList>
    </citation>
    <scope>NUCLEOTIDE SEQUENCE [LARGE SCALE GENOMIC DNA]</scope>
    <source>
        <strain evidence="11">KCTC 15012</strain>
    </source>
</reference>
<dbReference type="EMBL" id="JBHUIY010000005">
    <property type="protein sequence ID" value="MFD2233025.1"/>
    <property type="molecule type" value="Genomic_DNA"/>
</dbReference>
<feature type="domain" description="DHFR" evidence="9">
    <location>
        <begin position="2"/>
        <end position="159"/>
    </location>
</feature>
<evidence type="ECO:0000256" key="3">
    <source>
        <dbReference type="ARBA" id="ARBA00012856"/>
    </source>
</evidence>
<dbReference type="PROSITE" id="PS51330">
    <property type="entry name" value="DHFR_2"/>
    <property type="match status" value="1"/>
</dbReference>
<evidence type="ECO:0000259" key="9">
    <source>
        <dbReference type="PROSITE" id="PS51330"/>
    </source>
</evidence>
<evidence type="ECO:0000256" key="5">
    <source>
        <dbReference type="ARBA" id="ARBA00022857"/>
    </source>
</evidence>
<dbReference type="Proteomes" id="UP001597296">
    <property type="component" value="Unassembled WGS sequence"/>
</dbReference>